<feature type="non-terminal residue" evidence="3">
    <location>
        <position position="192"/>
    </location>
</feature>
<name>A0AA38G258_TAXCH</name>
<dbReference type="InterPro" id="IPR017853">
    <property type="entry name" value="GH"/>
</dbReference>
<evidence type="ECO:0000256" key="2">
    <source>
        <dbReference type="RuleBase" id="RU003690"/>
    </source>
</evidence>
<evidence type="ECO:0000256" key="1">
    <source>
        <dbReference type="ARBA" id="ARBA00010838"/>
    </source>
</evidence>
<dbReference type="Pfam" id="PF00232">
    <property type="entry name" value="Glyco_hydro_1"/>
    <property type="match status" value="1"/>
</dbReference>
<evidence type="ECO:0008006" key="5">
    <source>
        <dbReference type="Google" id="ProtNLM"/>
    </source>
</evidence>
<dbReference type="OMA" id="THYAETC"/>
<dbReference type="GO" id="GO:0005975">
    <property type="term" value="P:carbohydrate metabolic process"/>
    <property type="evidence" value="ECO:0007669"/>
    <property type="project" value="InterPro"/>
</dbReference>
<sequence length="192" mass="21338">EDVDLIAKLGFNVYRFSISWSRIFPDGFGAEVNQEGIAYYNNLIDVLLEKGIQPSVTLYHWDLPQKLHETIGGWLSREIVNYFTHYAETCFSAFGDRVKQWITFNEPLQTAVNGYGTGTFAPGRCSDRSVSPAGDSLTEPYLVAHNELLAHAASVDVYRKKFQGKQGGVIGITVDAEGAEPFTLSTSTRYSL</sequence>
<dbReference type="GO" id="GO:0008422">
    <property type="term" value="F:beta-glucosidase activity"/>
    <property type="evidence" value="ECO:0007669"/>
    <property type="project" value="TreeGrafter"/>
</dbReference>
<dbReference type="SUPFAM" id="SSF51445">
    <property type="entry name" value="(Trans)glycosidases"/>
    <property type="match status" value="1"/>
</dbReference>
<proteinExistence type="inferred from homology"/>
<gene>
    <name evidence="3" type="ORF">KI387_023666</name>
</gene>
<evidence type="ECO:0000313" key="3">
    <source>
        <dbReference type="EMBL" id="KAH9315039.1"/>
    </source>
</evidence>
<organism evidence="3 4">
    <name type="scientific">Taxus chinensis</name>
    <name type="common">Chinese yew</name>
    <name type="synonym">Taxus wallichiana var. chinensis</name>
    <dbReference type="NCBI Taxonomy" id="29808"/>
    <lineage>
        <taxon>Eukaryota</taxon>
        <taxon>Viridiplantae</taxon>
        <taxon>Streptophyta</taxon>
        <taxon>Embryophyta</taxon>
        <taxon>Tracheophyta</taxon>
        <taxon>Spermatophyta</taxon>
        <taxon>Pinopsida</taxon>
        <taxon>Pinidae</taxon>
        <taxon>Conifers II</taxon>
        <taxon>Cupressales</taxon>
        <taxon>Taxaceae</taxon>
        <taxon>Taxus</taxon>
    </lineage>
</organism>
<reference evidence="3 4" key="1">
    <citation type="journal article" date="2021" name="Nat. Plants">
        <title>The Taxus genome provides insights into paclitaxel biosynthesis.</title>
        <authorList>
            <person name="Xiong X."/>
            <person name="Gou J."/>
            <person name="Liao Q."/>
            <person name="Li Y."/>
            <person name="Zhou Q."/>
            <person name="Bi G."/>
            <person name="Li C."/>
            <person name="Du R."/>
            <person name="Wang X."/>
            <person name="Sun T."/>
            <person name="Guo L."/>
            <person name="Liang H."/>
            <person name="Lu P."/>
            <person name="Wu Y."/>
            <person name="Zhang Z."/>
            <person name="Ro D.K."/>
            <person name="Shang Y."/>
            <person name="Huang S."/>
            <person name="Yan J."/>
        </authorList>
    </citation>
    <scope>NUCLEOTIDE SEQUENCE [LARGE SCALE GENOMIC DNA]</scope>
    <source>
        <strain evidence="3">Ta-2019</strain>
    </source>
</reference>
<comment type="similarity">
    <text evidence="1 2">Belongs to the glycosyl hydrolase 1 family.</text>
</comment>
<protein>
    <recommendedName>
        <fullName evidence="5">Beta-glucosidase</fullName>
    </recommendedName>
</protein>
<dbReference type="InterPro" id="IPR001360">
    <property type="entry name" value="Glyco_hydro_1"/>
</dbReference>
<keyword evidence="4" id="KW-1185">Reference proteome</keyword>
<comment type="caution">
    <text evidence="3">The sequence shown here is derived from an EMBL/GenBank/DDBJ whole genome shotgun (WGS) entry which is preliminary data.</text>
</comment>
<dbReference type="Proteomes" id="UP000824469">
    <property type="component" value="Unassembled WGS sequence"/>
</dbReference>
<feature type="non-terminal residue" evidence="3">
    <location>
        <position position="1"/>
    </location>
</feature>
<accession>A0AA38G258</accession>
<dbReference type="AlphaFoldDB" id="A0AA38G258"/>
<evidence type="ECO:0000313" key="4">
    <source>
        <dbReference type="Proteomes" id="UP000824469"/>
    </source>
</evidence>
<dbReference type="Gene3D" id="3.20.20.80">
    <property type="entry name" value="Glycosidases"/>
    <property type="match status" value="1"/>
</dbReference>
<dbReference type="PANTHER" id="PTHR10353">
    <property type="entry name" value="GLYCOSYL HYDROLASE"/>
    <property type="match status" value="1"/>
</dbReference>
<dbReference type="PANTHER" id="PTHR10353:SF310">
    <property type="entry name" value="BETA-GLUCOSIDASE 42"/>
    <property type="match status" value="1"/>
</dbReference>
<dbReference type="EMBL" id="JAHRHJ020000005">
    <property type="protein sequence ID" value="KAH9315039.1"/>
    <property type="molecule type" value="Genomic_DNA"/>
</dbReference>